<organism evidence="2 3">
    <name type="scientific">Grifola frondosa</name>
    <name type="common">Maitake</name>
    <name type="synonym">Polyporus frondosus</name>
    <dbReference type="NCBI Taxonomy" id="5627"/>
    <lineage>
        <taxon>Eukaryota</taxon>
        <taxon>Fungi</taxon>
        <taxon>Dikarya</taxon>
        <taxon>Basidiomycota</taxon>
        <taxon>Agaricomycotina</taxon>
        <taxon>Agaricomycetes</taxon>
        <taxon>Polyporales</taxon>
        <taxon>Grifolaceae</taxon>
        <taxon>Grifola</taxon>
    </lineage>
</organism>
<comment type="caution">
    <text evidence="2">The sequence shown here is derived from an EMBL/GenBank/DDBJ whole genome shotgun (WGS) entry which is preliminary data.</text>
</comment>
<accession>A0A1C7MQB4</accession>
<feature type="region of interest" description="Disordered" evidence="1">
    <location>
        <begin position="43"/>
        <end position="83"/>
    </location>
</feature>
<proteinExistence type="predicted"/>
<dbReference type="AlphaFoldDB" id="A0A1C7MQB4"/>
<reference evidence="2 3" key="1">
    <citation type="submission" date="2016-03" db="EMBL/GenBank/DDBJ databases">
        <title>Whole genome sequencing of Grifola frondosa 9006-11.</title>
        <authorList>
            <person name="Min B."/>
            <person name="Park H."/>
            <person name="Kim J.-G."/>
            <person name="Cho H."/>
            <person name="Oh Y.-L."/>
            <person name="Kong W.-S."/>
            <person name="Choi I.-G."/>
        </authorList>
    </citation>
    <scope>NUCLEOTIDE SEQUENCE [LARGE SCALE GENOMIC DNA]</scope>
    <source>
        <strain evidence="2 3">9006-11</strain>
    </source>
</reference>
<name>A0A1C7MQB4_GRIFR</name>
<evidence type="ECO:0000313" key="2">
    <source>
        <dbReference type="EMBL" id="OBZ78897.1"/>
    </source>
</evidence>
<evidence type="ECO:0000313" key="3">
    <source>
        <dbReference type="Proteomes" id="UP000092993"/>
    </source>
</evidence>
<sequence length="83" mass="9142">MQLLTAQTSSTSKIPLSPPQCTQLLLAHTLSMFKIPLPLPLPSHDQSARGGASAHRFVFKADHQERERSVAQSNVTKKCRMTS</sequence>
<keyword evidence="3" id="KW-1185">Reference proteome</keyword>
<dbReference type="EMBL" id="LUGG01000001">
    <property type="protein sequence ID" value="OBZ78897.1"/>
    <property type="molecule type" value="Genomic_DNA"/>
</dbReference>
<dbReference type="Proteomes" id="UP000092993">
    <property type="component" value="Unassembled WGS sequence"/>
</dbReference>
<protein>
    <submittedName>
        <fullName evidence="2">Uncharacterized protein</fullName>
    </submittedName>
</protein>
<feature type="compositionally biased region" description="Basic and acidic residues" evidence="1">
    <location>
        <begin position="59"/>
        <end position="69"/>
    </location>
</feature>
<evidence type="ECO:0000256" key="1">
    <source>
        <dbReference type="SAM" id="MobiDB-lite"/>
    </source>
</evidence>
<gene>
    <name evidence="2" type="ORF">A0H81_01167</name>
</gene>